<dbReference type="Proteomes" id="UP000659124">
    <property type="component" value="Unassembled WGS sequence"/>
</dbReference>
<reference evidence="2 3" key="1">
    <citation type="submission" date="2020-09" db="EMBL/GenBank/DDBJ databases">
        <title>Genome sequences of type strains of Chitinophaga qingshengii and Chitinophaga varians.</title>
        <authorList>
            <person name="Kittiwongwattana C."/>
        </authorList>
    </citation>
    <scope>NUCLEOTIDE SEQUENCE [LARGE SCALE GENOMIC DNA]</scope>
    <source>
        <strain evidence="2 3">JCM 30026</strain>
    </source>
</reference>
<accession>A0ABR7TLD2</accession>
<evidence type="ECO:0000313" key="3">
    <source>
        <dbReference type="Proteomes" id="UP000659124"/>
    </source>
</evidence>
<comment type="caution">
    <text evidence="2">The sequence shown here is derived from an EMBL/GenBank/DDBJ whole genome shotgun (WGS) entry which is preliminary data.</text>
</comment>
<sequence>MKKLLILFLLCLVGCTATHTYTISSPTGDRCLTMVTRSNFLSDTNYARLYLNAPIIDKNEYISIRWSDVAGFTVDWNSHPLKIRAYLLRENHIPDSLAEVKTALTEEERKEFDRRKGKWAVYDLIGIISGNYPACGK</sequence>
<organism evidence="2 3">
    <name type="scientific">Chitinophaga qingshengii</name>
    <dbReference type="NCBI Taxonomy" id="1569794"/>
    <lineage>
        <taxon>Bacteria</taxon>
        <taxon>Pseudomonadati</taxon>
        <taxon>Bacteroidota</taxon>
        <taxon>Chitinophagia</taxon>
        <taxon>Chitinophagales</taxon>
        <taxon>Chitinophagaceae</taxon>
        <taxon>Chitinophaga</taxon>
    </lineage>
</organism>
<proteinExistence type="predicted"/>
<gene>
    <name evidence="2" type="ORF">ICL07_07900</name>
</gene>
<name>A0ABR7TLD2_9BACT</name>
<keyword evidence="3" id="KW-1185">Reference proteome</keyword>
<protein>
    <recommendedName>
        <fullName evidence="4">Lipoprotein</fullName>
    </recommendedName>
</protein>
<keyword evidence="1" id="KW-0732">Signal</keyword>
<feature type="chain" id="PRO_5045989954" description="Lipoprotein" evidence="1">
    <location>
        <begin position="20"/>
        <end position="137"/>
    </location>
</feature>
<evidence type="ECO:0000256" key="1">
    <source>
        <dbReference type="SAM" id="SignalP"/>
    </source>
</evidence>
<evidence type="ECO:0008006" key="4">
    <source>
        <dbReference type="Google" id="ProtNLM"/>
    </source>
</evidence>
<feature type="signal peptide" evidence="1">
    <location>
        <begin position="1"/>
        <end position="19"/>
    </location>
</feature>
<evidence type="ECO:0000313" key="2">
    <source>
        <dbReference type="EMBL" id="MBC9930297.1"/>
    </source>
</evidence>
<dbReference type="EMBL" id="JACVFC010000001">
    <property type="protein sequence ID" value="MBC9930297.1"/>
    <property type="molecule type" value="Genomic_DNA"/>
</dbReference>